<feature type="region of interest" description="Disordered" evidence="1">
    <location>
        <begin position="1"/>
        <end position="42"/>
    </location>
</feature>
<dbReference type="GeneID" id="55995128"/>
<gene>
    <name evidence="2" type="ORF">TRUGW13939_07638</name>
</gene>
<feature type="compositionally biased region" description="Low complexity" evidence="1">
    <location>
        <begin position="7"/>
        <end position="24"/>
    </location>
</feature>
<dbReference type="PANTHER" id="PTHR42087">
    <property type="entry name" value="ILP IS AN APOPTOSIS INHIBITOR"/>
    <property type="match status" value="1"/>
</dbReference>
<dbReference type="AlphaFoldDB" id="A0A7H8R6N7"/>
<dbReference type="KEGG" id="trg:TRUGW13939_07638"/>
<dbReference type="EMBL" id="CP055901">
    <property type="protein sequence ID" value="QKX60493.1"/>
    <property type="molecule type" value="Genomic_DNA"/>
</dbReference>
<dbReference type="RefSeq" id="XP_035346669.1">
    <property type="nucleotide sequence ID" value="XM_035490776.1"/>
</dbReference>
<protein>
    <submittedName>
        <fullName evidence="2">Uncharacterized protein</fullName>
    </submittedName>
</protein>
<evidence type="ECO:0000313" key="3">
    <source>
        <dbReference type="Proteomes" id="UP000509510"/>
    </source>
</evidence>
<keyword evidence="3" id="KW-1185">Reference proteome</keyword>
<dbReference type="Proteomes" id="UP000509510">
    <property type="component" value="Chromosome IV"/>
</dbReference>
<proteinExistence type="predicted"/>
<evidence type="ECO:0000256" key="1">
    <source>
        <dbReference type="SAM" id="MobiDB-lite"/>
    </source>
</evidence>
<evidence type="ECO:0000313" key="2">
    <source>
        <dbReference type="EMBL" id="QKX60493.1"/>
    </source>
</evidence>
<dbReference type="InterPro" id="IPR053267">
    <property type="entry name" value="Verrucosidin_biosynth-assoc"/>
</dbReference>
<organism evidence="2 3">
    <name type="scientific">Talaromyces rugulosus</name>
    <name type="common">Penicillium rugulosum</name>
    <dbReference type="NCBI Taxonomy" id="121627"/>
    <lineage>
        <taxon>Eukaryota</taxon>
        <taxon>Fungi</taxon>
        <taxon>Dikarya</taxon>
        <taxon>Ascomycota</taxon>
        <taxon>Pezizomycotina</taxon>
        <taxon>Eurotiomycetes</taxon>
        <taxon>Eurotiomycetidae</taxon>
        <taxon>Eurotiales</taxon>
        <taxon>Trichocomaceae</taxon>
        <taxon>Talaromyces</taxon>
        <taxon>Talaromyces sect. Islandici</taxon>
    </lineage>
</organism>
<reference evidence="3" key="1">
    <citation type="submission" date="2020-06" db="EMBL/GenBank/DDBJ databases">
        <title>A chromosome-scale genome assembly of Talaromyces rugulosus W13939.</title>
        <authorList>
            <person name="Wang B."/>
            <person name="Guo L."/>
            <person name="Ye K."/>
            <person name="Wang L."/>
        </authorList>
    </citation>
    <scope>NUCLEOTIDE SEQUENCE [LARGE SCALE GENOMIC DNA]</scope>
    <source>
        <strain evidence="3">W13939</strain>
    </source>
</reference>
<sequence length="312" mass="35476">MTKRSRPSSPESPEEVPVIVDESSTSTQRPVQSHPEESCERNDARIKKALVMKYVALSYSKNEEQLWETVAKEVGISAQKAKEVHRGLDEKSITFYVKQASSGGVDYTILPPHGNNTAHADFEMLSANLTNVNPAEWFAIYQSCVKHFLDIAQHRPRPRSLAALINIRLPYQWDTTPICGYFKETNSNDFSKESRQYGPVSLIPYIRRLVVTATDTPSNMQELFGDDWVVGISSLHVQERVNYLFAAKSSGWLKTKAHYDNAPHETIPALLPLRDPQEEELRAADAQWSRWLLMEDWMVGPRSPFNETPEND</sequence>
<dbReference type="PANTHER" id="PTHR42087:SF2">
    <property type="match status" value="1"/>
</dbReference>
<name>A0A7H8R6N7_TALRU</name>
<dbReference type="OrthoDB" id="5335812at2759"/>
<accession>A0A7H8R6N7</accession>